<dbReference type="Pfam" id="PF01979">
    <property type="entry name" value="Amidohydro_1"/>
    <property type="match status" value="1"/>
</dbReference>
<proteinExistence type="inferred from homology"/>
<feature type="binding site" evidence="7">
    <location>
        <begin position="220"/>
        <end position="221"/>
    </location>
    <ligand>
        <name>substrate</name>
    </ligand>
</feature>
<sequence>MTLTAYTGADIFDGHIRHRNSALLVDGDRIGGIVLEGDIPANADIHPMPGGTIAPGFVDLQVNGGGGVLFNDAQWVGTLRTIAQAHARCGTTSLLPTLITDTPEHVRAAIDAVEQAIAAHVPGIIGLHIEGPHLSVARKGAHNPALIRKMEPADMALLLDAVKRLPILLVTVAPENVTPEQIKTLTDAGVLISLGHTDAPYDNCKTAAAHGATCATHLFNAMSQFTGREPGLVGAALDTPTLHAGLIADGIHVCAASIRTALAAKQGPAAVFLVTDAMSTVGSDITEFTLDGRTIYRRDGRLTLEDGTLAGADLNIPKALRFITTEVGLSQDEALKMATSRPAKMLHNVHVGQLVADGAADFVHLDDDLYLTAVWQNGAPVSDVISKP</sequence>
<dbReference type="GO" id="GO:0008448">
    <property type="term" value="F:N-acetylglucosamine-6-phosphate deacetylase activity"/>
    <property type="evidence" value="ECO:0007669"/>
    <property type="project" value="UniProtKB-EC"/>
</dbReference>
<protein>
    <submittedName>
        <fullName evidence="10">N-acetylglucosamine-6-phosphate deacetylase</fullName>
        <ecNumber evidence="10">3.5.1.25</ecNumber>
    </submittedName>
</protein>
<dbReference type="Proteomes" id="UP000261704">
    <property type="component" value="Chromosome"/>
</dbReference>
<organism evidence="10 11">
    <name type="scientific">Profundibacter amoris</name>
    <dbReference type="NCBI Taxonomy" id="2171755"/>
    <lineage>
        <taxon>Bacteria</taxon>
        <taxon>Pseudomonadati</taxon>
        <taxon>Pseudomonadota</taxon>
        <taxon>Alphaproteobacteria</taxon>
        <taxon>Rhodobacterales</taxon>
        <taxon>Paracoccaceae</taxon>
        <taxon>Profundibacter</taxon>
    </lineage>
</organism>
<dbReference type="GO" id="GO:0046872">
    <property type="term" value="F:metal ion binding"/>
    <property type="evidence" value="ECO:0007669"/>
    <property type="project" value="UniProtKB-KW"/>
</dbReference>
<dbReference type="Gene3D" id="3.20.20.140">
    <property type="entry name" value="Metal-dependent hydrolases"/>
    <property type="match status" value="1"/>
</dbReference>
<evidence type="ECO:0000256" key="1">
    <source>
        <dbReference type="ARBA" id="ARBA00010716"/>
    </source>
</evidence>
<name>A0A347UI51_9RHOB</name>
<dbReference type="GO" id="GO:0006046">
    <property type="term" value="P:N-acetylglucosamine catabolic process"/>
    <property type="evidence" value="ECO:0007669"/>
    <property type="project" value="TreeGrafter"/>
</dbReference>
<evidence type="ECO:0000256" key="3">
    <source>
        <dbReference type="ARBA" id="ARBA00022801"/>
    </source>
</evidence>
<dbReference type="EMBL" id="CP032125">
    <property type="protein sequence ID" value="AXX98529.1"/>
    <property type="molecule type" value="Genomic_DNA"/>
</dbReference>
<feature type="binding site" evidence="7">
    <location>
        <position position="141"/>
    </location>
    <ligand>
        <name>substrate</name>
    </ligand>
</feature>
<feature type="binding site" evidence="8">
    <location>
        <position position="196"/>
    </location>
    <ligand>
        <name>Zn(2+)</name>
        <dbReference type="ChEBI" id="CHEBI:29105"/>
    </ligand>
</feature>
<feature type="domain" description="Amidohydrolase-related" evidence="9">
    <location>
        <begin position="53"/>
        <end position="380"/>
    </location>
</feature>
<gene>
    <name evidence="10" type="primary">nagA</name>
    <name evidence="10" type="ORF">BAR1_11725</name>
</gene>
<dbReference type="EC" id="3.5.1.25" evidence="10"/>
<comment type="cofactor">
    <cofactor evidence="8">
        <name>a divalent metal cation</name>
        <dbReference type="ChEBI" id="CHEBI:60240"/>
    </cofactor>
    <text evidence="8">Binds 1 divalent metal cation per subunit.</text>
</comment>
<feature type="active site" description="Proton donor/acceptor" evidence="6">
    <location>
        <position position="276"/>
    </location>
</feature>
<evidence type="ECO:0000313" key="11">
    <source>
        <dbReference type="Proteomes" id="UP000261704"/>
    </source>
</evidence>
<dbReference type="OrthoDB" id="9776488at2"/>
<dbReference type="KEGG" id="pamo:BAR1_11725"/>
<dbReference type="RefSeq" id="WP_118943184.1">
    <property type="nucleotide sequence ID" value="NZ_CP032125.1"/>
</dbReference>
<evidence type="ECO:0000256" key="5">
    <source>
        <dbReference type="PIRNR" id="PIRNR038994"/>
    </source>
</evidence>
<dbReference type="CDD" id="cd00854">
    <property type="entry name" value="NagA"/>
    <property type="match status" value="1"/>
</dbReference>
<evidence type="ECO:0000259" key="9">
    <source>
        <dbReference type="Pfam" id="PF01979"/>
    </source>
</evidence>
<dbReference type="InterPro" id="IPR003764">
    <property type="entry name" value="GlcNAc_6-P_deAcase"/>
</dbReference>
<evidence type="ECO:0000256" key="6">
    <source>
        <dbReference type="PIRSR" id="PIRSR038994-1"/>
    </source>
</evidence>
<evidence type="ECO:0000256" key="4">
    <source>
        <dbReference type="ARBA" id="ARBA00023277"/>
    </source>
</evidence>
<dbReference type="AlphaFoldDB" id="A0A347UI51"/>
<dbReference type="SUPFAM" id="SSF51556">
    <property type="entry name" value="Metallo-dependent hydrolases"/>
    <property type="match status" value="1"/>
</dbReference>
<feature type="binding site" evidence="7">
    <location>
        <begin position="309"/>
        <end position="311"/>
    </location>
    <ligand>
        <name>substrate</name>
    </ligand>
</feature>
<dbReference type="InterPro" id="IPR032466">
    <property type="entry name" value="Metal_Hydrolase"/>
</dbReference>
<dbReference type="SUPFAM" id="SSF51338">
    <property type="entry name" value="Composite domain of metallo-dependent hydrolases"/>
    <property type="match status" value="1"/>
</dbReference>
<comment type="similarity">
    <text evidence="1 5">Belongs to the metallo-dependent hydrolases superfamily. NagA family.</text>
</comment>
<evidence type="ECO:0000256" key="2">
    <source>
        <dbReference type="ARBA" id="ARBA00022723"/>
    </source>
</evidence>
<dbReference type="Gene3D" id="2.30.40.10">
    <property type="entry name" value="Urease, subunit C, domain 1"/>
    <property type="match status" value="1"/>
</dbReference>
<dbReference type="PANTHER" id="PTHR11113:SF14">
    <property type="entry name" value="N-ACETYLGLUCOSAMINE-6-PHOSPHATE DEACETYLASE"/>
    <property type="match status" value="1"/>
</dbReference>
<keyword evidence="4 5" id="KW-0119">Carbohydrate metabolism</keyword>
<keyword evidence="2 8" id="KW-0479">Metal-binding</keyword>
<accession>A0A347UI51</accession>
<dbReference type="PIRSF" id="PIRSF038994">
    <property type="entry name" value="NagA"/>
    <property type="match status" value="1"/>
</dbReference>
<feature type="binding site" evidence="8">
    <location>
        <position position="130"/>
    </location>
    <ligand>
        <name>Zn(2+)</name>
        <dbReference type="ChEBI" id="CHEBI:29105"/>
    </ligand>
</feature>
<reference evidence="10 11" key="1">
    <citation type="submission" date="2018-09" db="EMBL/GenBank/DDBJ databases">
        <title>Profundibacter amoris BAR1 gen. nov., sp. nov., a new member of the Roseobacter clade isolated at Lokis Castle Vent Field on the Arctic Mid-Oceanic Ridge.</title>
        <authorList>
            <person name="Le Moine Bauer S."/>
            <person name="Sjoeberg A.G."/>
            <person name="L'Haridon S."/>
            <person name="Stokke R."/>
            <person name="Roalkvam I."/>
            <person name="Steen I.H."/>
            <person name="Dahle H."/>
        </authorList>
    </citation>
    <scope>NUCLEOTIDE SEQUENCE [LARGE SCALE GENOMIC DNA]</scope>
    <source>
        <strain evidence="10 11">BAR1</strain>
    </source>
</reference>
<keyword evidence="11" id="KW-1185">Reference proteome</keyword>
<dbReference type="InterPro" id="IPR006680">
    <property type="entry name" value="Amidohydro-rel"/>
</dbReference>
<dbReference type="NCBIfam" id="TIGR00221">
    <property type="entry name" value="nagA"/>
    <property type="match status" value="1"/>
</dbReference>
<feature type="binding site" evidence="7">
    <location>
        <position position="228"/>
    </location>
    <ligand>
        <name>substrate</name>
    </ligand>
</feature>
<keyword evidence="3 5" id="KW-0378">Hydrolase</keyword>
<dbReference type="PANTHER" id="PTHR11113">
    <property type="entry name" value="N-ACETYLGLUCOSAMINE-6-PHOSPHATE DEACETYLASE"/>
    <property type="match status" value="1"/>
</dbReference>
<feature type="binding site" evidence="8">
    <location>
        <position position="217"/>
    </location>
    <ligand>
        <name>Zn(2+)</name>
        <dbReference type="ChEBI" id="CHEBI:29105"/>
    </ligand>
</feature>
<evidence type="ECO:0000313" key="10">
    <source>
        <dbReference type="EMBL" id="AXX98529.1"/>
    </source>
</evidence>
<evidence type="ECO:0000256" key="8">
    <source>
        <dbReference type="PIRSR" id="PIRSR038994-3"/>
    </source>
</evidence>
<dbReference type="InterPro" id="IPR011059">
    <property type="entry name" value="Metal-dep_hydrolase_composite"/>
</dbReference>
<feature type="binding site" evidence="7">
    <location>
        <position position="252"/>
    </location>
    <ligand>
        <name>substrate</name>
    </ligand>
</feature>
<evidence type="ECO:0000256" key="7">
    <source>
        <dbReference type="PIRSR" id="PIRSR038994-2"/>
    </source>
</evidence>